<evidence type="ECO:0000256" key="1">
    <source>
        <dbReference type="ARBA" id="ARBA00004141"/>
    </source>
</evidence>
<feature type="transmembrane region" description="Helical" evidence="6">
    <location>
        <begin position="79"/>
        <end position="101"/>
    </location>
</feature>
<feature type="transmembrane region" description="Helical" evidence="6">
    <location>
        <begin position="397"/>
        <end position="420"/>
    </location>
</feature>
<sequence length="476" mass="51829">MVVRDECWDTKCVLASALIPDVEKAHRAKEPSLDKQYKNIYGSVINIPDSYAGPGAVYAAKAQLVNRALLDMGMGRYQWFLFVIASVGWFLDSFWMTSFIIINPAASNEAKFFFPGDKSCFLLVSLFVGLTVGMAAWPWMADTLGRKWLFTGILVLMGMAGFVGAGMPSFTGLCVVGFVVGRAIAGNQAVDHMISLQGALWGVGQLVASAVGWVFIAGYTCSTGPDQVSTAQGFGNSKRASAHSGSRSSSGSVSSCHYVTNKGWRYVWWTFGCITLFQYLCRFFFFLRETPKYFLSRRRNAEATEIVKDTAAYNKGKTWLTETSFARIDSAIHHAVTTEYLFSRYLYVAISAIPGPVIAGFLIEIKCLGRKHAGEIIAVLIGLFMFLVTVARTRDAALAFECILTFLEHASLAVIATYTVEVLPAPVRGSGLAVMCLFWGLFGLVSHIITAFASSTVAGDDVVWFCGAICVVMGAT</sequence>
<comment type="subcellular location">
    <subcellularLocation>
        <location evidence="1">Membrane</location>
        <topology evidence="1">Multi-pass membrane protein</topology>
    </subcellularLocation>
</comment>
<feature type="transmembrane region" description="Helical" evidence="6">
    <location>
        <begin position="121"/>
        <end position="141"/>
    </location>
</feature>
<dbReference type="GO" id="GO:0016020">
    <property type="term" value="C:membrane"/>
    <property type="evidence" value="ECO:0007669"/>
    <property type="project" value="UniProtKB-SubCell"/>
</dbReference>
<evidence type="ECO:0000256" key="6">
    <source>
        <dbReference type="SAM" id="Phobius"/>
    </source>
</evidence>
<evidence type="ECO:0000256" key="5">
    <source>
        <dbReference type="ARBA" id="ARBA00023136"/>
    </source>
</evidence>
<feature type="transmembrane region" description="Helical" evidence="6">
    <location>
        <begin position="199"/>
        <end position="219"/>
    </location>
</feature>
<name>A0A5N5WS12_9EURO</name>
<dbReference type="PANTHER" id="PTHR23511">
    <property type="entry name" value="SYNAPTIC VESICLE GLYCOPROTEIN 2"/>
    <property type="match status" value="1"/>
</dbReference>
<dbReference type="SUPFAM" id="SSF103473">
    <property type="entry name" value="MFS general substrate transporter"/>
    <property type="match status" value="1"/>
</dbReference>
<proteinExistence type="predicted"/>
<organism evidence="7 8">
    <name type="scientific">Aspergillus leporis</name>
    <dbReference type="NCBI Taxonomy" id="41062"/>
    <lineage>
        <taxon>Eukaryota</taxon>
        <taxon>Fungi</taxon>
        <taxon>Dikarya</taxon>
        <taxon>Ascomycota</taxon>
        <taxon>Pezizomycotina</taxon>
        <taxon>Eurotiomycetes</taxon>
        <taxon>Eurotiomycetidae</taxon>
        <taxon>Eurotiales</taxon>
        <taxon>Aspergillaceae</taxon>
        <taxon>Aspergillus</taxon>
        <taxon>Aspergillus subgen. Circumdati</taxon>
    </lineage>
</organism>
<evidence type="ECO:0000256" key="4">
    <source>
        <dbReference type="ARBA" id="ARBA00022989"/>
    </source>
</evidence>
<gene>
    <name evidence="7" type="ORF">BDV29DRAFT_193384</name>
</gene>
<feature type="transmembrane region" description="Helical" evidence="6">
    <location>
        <begin position="153"/>
        <end position="179"/>
    </location>
</feature>
<evidence type="ECO:0000256" key="2">
    <source>
        <dbReference type="ARBA" id="ARBA00022448"/>
    </source>
</evidence>
<dbReference type="PANTHER" id="PTHR23511:SF5">
    <property type="entry name" value="MAJOR FACILITATOR-TYPE TRANSPORTER HXNZ-RELATED"/>
    <property type="match status" value="1"/>
</dbReference>
<keyword evidence="8" id="KW-1185">Reference proteome</keyword>
<dbReference type="Gene3D" id="1.20.1250.20">
    <property type="entry name" value="MFS general substrate transporter like domains"/>
    <property type="match status" value="2"/>
</dbReference>
<feature type="transmembrane region" description="Helical" evidence="6">
    <location>
        <begin position="266"/>
        <end position="287"/>
    </location>
</feature>
<feature type="transmembrane region" description="Helical" evidence="6">
    <location>
        <begin position="372"/>
        <end position="391"/>
    </location>
</feature>
<keyword evidence="2" id="KW-0813">Transport</keyword>
<dbReference type="OrthoDB" id="4139357at2759"/>
<reference evidence="7 8" key="1">
    <citation type="submission" date="2019-04" db="EMBL/GenBank/DDBJ databases">
        <title>Friends and foes A comparative genomics study of 23 Aspergillus species from section Flavi.</title>
        <authorList>
            <consortium name="DOE Joint Genome Institute"/>
            <person name="Kjaerbolling I."/>
            <person name="Vesth T."/>
            <person name="Frisvad J.C."/>
            <person name="Nybo J.L."/>
            <person name="Theobald S."/>
            <person name="Kildgaard S."/>
            <person name="Isbrandt T."/>
            <person name="Kuo A."/>
            <person name="Sato A."/>
            <person name="Lyhne E.K."/>
            <person name="Kogle M.E."/>
            <person name="Wiebenga A."/>
            <person name="Kun R.S."/>
            <person name="Lubbers R.J."/>
            <person name="Makela M.R."/>
            <person name="Barry K."/>
            <person name="Chovatia M."/>
            <person name="Clum A."/>
            <person name="Daum C."/>
            <person name="Haridas S."/>
            <person name="He G."/>
            <person name="LaButti K."/>
            <person name="Lipzen A."/>
            <person name="Mondo S."/>
            <person name="Riley R."/>
            <person name="Salamov A."/>
            <person name="Simmons B.A."/>
            <person name="Magnuson J.K."/>
            <person name="Henrissat B."/>
            <person name="Mortensen U.H."/>
            <person name="Larsen T.O."/>
            <person name="Devries R.P."/>
            <person name="Grigoriev I.V."/>
            <person name="Machida M."/>
            <person name="Baker S.E."/>
            <person name="Andersen M.R."/>
        </authorList>
    </citation>
    <scope>NUCLEOTIDE SEQUENCE [LARGE SCALE GENOMIC DNA]</scope>
    <source>
        <strain evidence="7 8">CBS 151.66</strain>
    </source>
</reference>
<dbReference type="InterPro" id="IPR036259">
    <property type="entry name" value="MFS_trans_sf"/>
</dbReference>
<dbReference type="AlphaFoldDB" id="A0A5N5WS12"/>
<protein>
    <submittedName>
        <fullName evidence="7">MFS general substrate transporter</fullName>
    </submittedName>
</protein>
<evidence type="ECO:0000313" key="7">
    <source>
        <dbReference type="EMBL" id="KAB8071316.1"/>
    </source>
</evidence>
<keyword evidence="3 6" id="KW-0812">Transmembrane</keyword>
<accession>A0A5N5WS12</accession>
<keyword evidence="4 6" id="KW-1133">Transmembrane helix</keyword>
<feature type="transmembrane region" description="Helical" evidence="6">
    <location>
        <begin position="432"/>
        <end position="453"/>
    </location>
</feature>
<keyword evidence="5 6" id="KW-0472">Membrane</keyword>
<dbReference type="Proteomes" id="UP000326565">
    <property type="component" value="Unassembled WGS sequence"/>
</dbReference>
<evidence type="ECO:0000256" key="3">
    <source>
        <dbReference type="ARBA" id="ARBA00022692"/>
    </source>
</evidence>
<evidence type="ECO:0000313" key="8">
    <source>
        <dbReference type="Proteomes" id="UP000326565"/>
    </source>
</evidence>
<feature type="transmembrane region" description="Helical" evidence="6">
    <location>
        <begin position="345"/>
        <end position="365"/>
    </location>
</feature>
<dbReference type="EMBL" id="ML732276">
    <property type="protein sequence ID" value="KAB8071316.1"/>
    <property type="molecule type" value="Genomic_DNA"/>
</dbReference>